<dbReference type="RefSeq" id="WP_064451017.1">
    <property type="nucleotide sequence ID" value="NZ_CP015600.1"/>
</dbReference>
<dbReference type="PATRIC" id="fig|219572.3.peg.1282"/>
<dbReference type="KEGG" id="panr:A7J50_1259"/>
<dbReference type="AlphaFoldDB" id="A0A172YWN2"/>
<sequence>MEQEVRIDKDVGSQIFIMIDTCVWLDLAKDYRQRATIAALQELINFEIVVLLLPQQVIDEFDRNKDRIIKESGQSLTSTFRRVRDAVSQFGKPEGLEEALIQLSDIDHRVGMLGEAVNESIGRIEKIFAGARKIQTNDATLRAAAMRAVEKRAPFHKPKNSMGDAILIELYAAALIDEKKGAGNQFVFVTHNKHDFSSGTGDDRIPHPDIADFFNGTHSTYSINLNSYLNEIAPKWVELQLMNEYQDEPRLLSELLKVEERLTSQVWYNRHRGRCIEVEEARLKVLPEAQYSRSPYKQDEILDTIWNGALAAAKRVEEEVGLDDLGPWNDFEWGMINGKLSAIRWMLGYEWDMLDT</sequence>
<dbReference type="EMBL" id="CP015600">
    <property type="protein sequence ID" value="ANF84695.1"/>
    <property type="molecule type" value="Genomic_DNA"/>
</dbReference>
<organism evidence="2 3">
    <name type="scientific">Pseudomonas antarctica</name>
    <dbReference type="NCBI Taxonomy" id="219572"/>
    <lineage>
        <taxon>Bacteria</taxon>
        <taxon>Pseudomonadati</taxon>
        <taxon>Pseudomonadota</taxon>
        <taxon>Gammaproteobacteria</taxon>
        <taxon>Pseudomonadales</taxon>
        <taxon>Pseudomonadaceae</taxon>
        <taxon>Pseudomonas</taxon>
    </lineage>
</organism>
<dbReference type="Proteomes" id="UP000077829">
    <property type="component" value="Chromosome"/>
</dbReference>
<reference evidence="2 3" key="1">
    <citation type="submission" date="2016-05" db="EMBL/GenBank/DDBJ databases">
        <title>Complete genome sequence of Pseudomonas antarctica PAMC 27494.</title>
        <authorList>
            <person name="Lee J."/>
        </authorList>
    </citation>
    <scope>NUCLEOTIDE SEQUENCE [LARGE SCALE GENOMIC DNA]</scope>
    <source>
        <strain evidence="2 3">PAMC 27494</strain>
    </source>
</reference>
<proteinExistence type="predicted"/>
<evidence type="ECO:0000313" key="3">
    <source>
        <dbReference type="Proteomes" id="UP000077829"/>
    </source>
</evidence>
<evidence type="ECO:0000313" key="2">
    <source>
        <dbReference type="EMBL" id="ANF84695.1"/>
    </source>
</evidence>
<feature type="domain" description="DUF4935" evidence="1">
    <location>
        <begin position="17"/>
        <end position="196"/>
    </location>
</feature>
<name>A0A172YWN2_9PSED</name>
<evidence type="ECO:0000259" key="1">
    <source>
        <dbReference type="Pfam" id="PF16289"/>
    </source>
</evidence>
<dbReference type="InterPro" id="IPR032557">
    <property type="entry name" value="DUF4935"/>
</dbReference>
<accession>A0A172YWN2</accession>
<dbReference type="Pfam" id="PF16289">
    <property type="entry name" value="PIN_12"/>
    <property type="match status" value="1"/>
</dbReference>
<gene>
    <name evidence="2" type="ORF">A7J50_1259</name>
</gene>
<protein>
    <recommendedName>
        <fullName evidence="1">DUF4935 domain-containing protein</fullName>
    </recommendedName>
</protein>